<dbReference type="Gene3D" id="3.30.420.270">
    <property type="match status" value="1"/>
</dbReference>
<evidence type="ECO:0000256" key="3">
    <source>
        <dbReference type="ARBA" id="ARBA00022475"/>
    </source>
</evidence>
<keyword evidence="5" id="KW-1133">Transmembrane helix</keyword>
<name>A0ABX1VIQ0_9PLAN</name>
<keyword evidence="3" id="KW-1003">Cell membrane</keyword>
<comment type="caution">
    <text evidence="8">The sequence shown here is derived from an EMBL/GenBank/DDBJ whole genome shotgun (WGS) entry which is preliminary data.</text>
</comment>
<dbReference type="Proteomes" id="UP000609651">
    <property type="component" value="Unassembled WGS sequence"/>
</dbReference>
<keyword evidence="7" id="KW-0813">Transport</keyword>
<keyword evidence="6" id="KW-0472">Membrane</keyword>
<evidence type="ECO:0000256" key="7">
    <source>
        <dbReference type="RuleBase" id="RU003879"/>
    </source>
</evidence>
<evidence type="ECO:0000256" key="4">
    <source>
        <dbReference type="ARBA" id="ARBA00022692"/>
    </source>
</evidence>
<comment type="subcellular location">
    <subcellularLocation>
        <location evidence="1">Cell membrane</location>
        <topology evidence="1">Single-pass membrane protein</topology>
    </subcellularLocation>
    <subcellularLocation>
        <location evidence="7">Cell membrane</location>
        <topology evidence="7">Single-pass type II membrane protein</topology>
    </subcellularLocation>
</comment>
<dbReference type="RefSeq" id="WP_171187957.1">
    <property type="nucleotide sequence ID" value="NZ_WTPX01000093.1"/>
</dbReference>
<evidence type="ECO:0000256" key="6">
    <source>
        <dbReference type="ARBA" id="ARBA00023136"/>
    </source>
</evidence>
<reference evidence="8 9" key="1">
    <citation type="journal article" date="2020" name="Syst. Appl. Microbiol.">
        <title>Alienimonas chondri sp. nov., a novel planctomycete isolated from the biofilm of the red alga Chondrus crispus.</title>
        <authorList>
            <person name="Vitorino I."/>
            <person name="Albuquerque L."/>
            <person name="Wiegand S."/>
            <person name="Kallscheuer N."/>
            <person name="da Costa M.S."/>
            <person name="Lobo-da-Cunha A."/>
            <person name="Jogler C."/>
            <person name="Lage O.M."/>
        </authorList>
    </citation>
    <scope>NUCLEOTIDE SEQUENCE [LARGE SCALE GENOMIC DNA]</scope>
    <source>
        <strain evidence="8 9">LzC2</strain>
    </source>
</reference>
<proteinExistence type="inferred from homology"/>
<sequence length="151" mass="15828">MKLPKRHDDAEARREQALTPMIDLVFLLLTFWICASVGRVSEQVLATELSGAAIEANVPSDEPPPPLGELWVRLARAGDTTTATANGTTYPDLDAFERVLRGLAAADAAGELPVILDVGGAVPAGDVVRVYDAARAAGFEQVSFAADAPGT</sequence>
<protein>
    <recommendedName>
        <fullName evidence="10">Biopolymer transporter ExbD</fullName>
    </recommendedName>
</protein>
<gene>
    <name evidence="8" type="ORF">LzC2_27920</name>
</gene>
<evidence type="ECO:0008006" key="10">
    <source>
        <dbReference type="Google" id="ProtNLM"/>
    </source>
</evidence>
<keyword evidence="4 7" id="KW-0812">Transmembrane</keyword>
<dbReference type="InterPro" id="IPR003400">
    <property type="entry name" value="ExbD"/>
</dbReference>
<keyword evidence="7" id="KW-0653">Protein transport</keyword>
<evidence type="ECO:0000256" key="1">
    <source>
        <dbReference type="ARBA" id="ARBA00004162"/>
    </source>
</evidence>
<dbReference type="Pfam" id="PF02472">
    <property type="entry name" value="ExbD"/>
    <property type="match status" value="1"/>
</dbReference>
<evidence type="ECO:0000313" key="8">
    <source>
        <dbReference type="EMBL" id="NNJ26701.1"/>
    </source>
</evidence>
<evidence type="ECO:0000256" key="5">
    <source>
        <dbReference type="ARBA" id="ARBA00022989"/>
    </source>
</evidence>
<keyword evidence="9" id="KW-1185">Reference proteome</keyword>
<evidence type="ECO:0000256" key="2">
    <source>
        <dbReference type="ARBA" id="ARBA00005811"/>
    </source>
</evidence>
<organism evidence="8 9">
    <name type="scientific">Alienimonas chondri</name>
    <dbReference type="NCBI Taxonomy" id="2681879"/>
    <lineage>
        <taxon>Bacteria</taxon>
        <taxon>Pseudomonadati</taxon>
        <taxon>Planctomycetota</taxon>
        <taxon>Planctomycetia</taxon>
        <taxon>Planctomycetales</taxon>
        <taxon>Planctomycetaceae</taxon>
        <taxon>Alienimonas</taxon>
    </lineage>
</organism>
<accession>A0ABX1VIQ0</accession>
<dbReference type="EMBL" id="WTPX01000093">
    <property type="protein sequence ID" value="NNJ26701.1"/>
    <property type="molecule type" value="Genomic_DNA"/>
</dbReference>
<comment type="similarity">
    <text evidence="2 7">Belongs to the ExbD/TolR family.</text>
</comment>
<evidence type="ECO:0000313" key="9">
    <source>
        <dbReference type="Proteomes" id="UP000609651"/>
    </source>
</evidence>